<feature type="compositionally biased region" description="Basic and acidic residues" evidence="2">
    <location>
        <begin position="44"/>
        <end position="61"/>
    </location>
</feature>
<evidence type="ECO:0000313" key="4">
    <source>
        <dbReference type="EMBL" id="KPI35793.1"/>
    </source>
</evidence>
<accession>A0A0N1GYG7</accession>
<dbReference type="GO" id="GO:0003729">
    <property type="term" value="F:mRNA binding"/>
    <property type="evidence" value="ECO:0007669"/>
    <property type="project" value="TreeGrafter"/>
</dbReference>
<keyword evidence="5" id="KW-1185">Reference proteome</keyword>
<evidence type="ECO:0000313" key="5">
    <source>
        <dbReference type="Proteomes" id="UP000038010"/>
    </source>
</evidence>
<name>A0A0N1GYG7_9EURO</name>
<feature type="domain" description="CPL" evidence="3">
    <location>
        <begin position="417"/>
        <end position="544"/>
    </location>
</feature>
<sequence length="649" mass="72653">MSAKTGTKRSISGEVDYKSNKKPKFDKDTNSSKKSYQNGSGGKDYTHKNAKDVKPDGDSKETFLNGKSSRDAHREQKSLALQRKAAKPNADIIHRSKKIWERLRRKSHVPKPERTALVKELFEILDGRVKDFVFKHDSVRVVQCAVKYGTKEQKVGIARELKGKYRELAESRYAKFLVGKLVMVDDECRDIVVEEFGGGVKRLIRGSESGWILDDVYRGAATKEQKALLLREWYGPSVGLLDGGEGELATTGDLKVILEQKPELRGPVMQHLKEMCNQLVQMKKTGFTILHDALWQYWSNCVQGGPEEKEVMDWLRDDEEGDLVRNLAFTPNGARLLSMCLAAGDAKYRRGIVGSLKTHVRALAADANGARLLVAVMEVMDDTREVNKTLFKELLAKEMDDELRKHELLAEVNHLVSRIPILWPFNASPPKWLTVEEDLKLVAEVRERRKETSKKDPEKRRAELVEALSQPLFDFITSSATSLIETGYGCQLVAEVLLNGTGNKEDALQAIATLADGSADEILQAPHAGRLLKTLVVGGHFDKATGQIKPIEPPLNFHDRLYSTITAEDPGRIIQWATGPSSFSVLAMLEASGFEHYDALMQLLRSRRSELEVDNVGARKILELVDVQEQAEEIPVKAKSSKKTKKSKS</sequence>
<dbReference type="STRING" id="1664694.A0A0N1GYG7"/>
<feature type="compositionally biased region" description="Basic and acidic residues" evidence="2">
    <location>
        <begin position="15"/>
        <end position="31"/>
    </location>
</feature>
<dbReference type="Gene3D" id="1.25.10.10">
    <property type="entry name" value="Leucine-rich Repeat Variant"/>
    <property type="match status" value="1"/>
</dbReference>
<dbReference type="InterPro" id="IPR016024">
    <property type="entry name" value="ARM-type_fold"/>
</dbReference>
<evidence type="ECO:0000256" key="1">
    <source>
        <dbReference type="ARBA" id="ARBA00022884"/>
    </source>
</evidence>
<dbReference type="GO" id="GO:0006417">
    <property type="term" value="P:regulation of translation"/>
    <property type="evidence" value="ECO:0007669"/>
    <property type="project" value="TreeGrafter"/>
</dbReference>
<dbReference type="Proteomes" id="UP000038010">
    <property type="component" value="Unassembled WGS sequence"/>
</dbReference>
<dbReference type="InterPro" id="IPR012959">
    <property type="entry name" value="CPL_dom"/>
</dbReference>
<keyword evidence="1" id="KW-0694">RNA-binding</keyword>
<dbReference type="PANTHER" id="PTHR13389:SF0">
    <property type="entry name" value="PUMILIO HOMOLOG 3"/>
    <property type="match status" value="1"/>
</dbReference>
<dbReference type="Pfam" id="PF08144">
    <property type="entry name" value="CPL"/>
    <property type="match status" value="1"/>
</dbReference>
<dbReference type="OrthoDB" id="497380at2759"/>
<dbReference type="GO" id="GO:0005730">
    <property type="term" value="C:nucleolus"/>
    <property type="evidence" value="ECO:0007669"/>
    <property type="project" value="TreeGrafter"/>
</dbReference>
<comment type="caution">
    <text evidence="4">The sequence shown here is derived from an EMBL/GenBank/DDBJ whole genome shotgun (WGS) entry which is preliminary data.</text>
</comment>
<dbReference type="VEuPathDB" id="FungiDB:AB675_11133"/>
<dbReference type="InterPro" id="IPR011989">
    <property type="entry name" value="ARM-like"/>
</dbReference>
<feature type="compositionally biased region" description="Polar residues" evidence="2">
    <location>
        <begin position="1"/>
        <end position="10"/>
    </location>
</feature>
<proteinExistence type="predicted"/>
<organism evidence="4 5">
    <name type="scientific">Cyphellophora attinorum</name>
    <dbReference type="NCBI Taxonomy" id="1664694"/>
    <lineage>
        <taxon>Eukaryota</taxon>
        <taxon>Fungi</taxon>
        <taxon>Dikarya</taxon>
        <taxon>Ascomycota</taxon>
        <taxon>Pezizomycotina</taxon>
        <taxon>Eurotiomycetes</taxon>
        <taxon>Chaetothyriomycetidae</taxon>
        <taxon>Chaetothyriales</taxon>
        <taxon>Cyphellophoraceae</taxon>
        <taxon>Cyphellophora</taxon>
    </lineage>
</organism>
<reference evidence="4 5" key="1">
    <citation type="submission" date="2015-06" db="EMBL/GenBank/DDBJ databases">
        <title>Draft genome of the ant-associated black yeast Phialophora attae CBS 131958.</title>
        <authorList>
            <person name="Moreno L.F."/>
            <person name="Stielow B.J."/>
            <person name="de Hoog S."/>
            <person name="Vicente V.A."/>
            <person name="Weiss V.A."/>
            <person name="de Vries M."/>
            <person name="Cruz L.M."/>
            <person name="Souza E.M."/>
        </authorList>
    </citation>
    <scope>NUCLEOTIDE SEQUENCE [LARGE SCALE GENOMIC DNA]</scope>
    <source>
        <strain evidence="4 5">CBS 131958</strain>
    </source>
</reference>
<dbReference type="AlphaFoldDB" id="A0A0N1GYG7"/>
<dbReference type="InterPro" id="IPR040059">
    <property type="entry name" value="PUM3"/>
</dbReference>
<evidence type="ECO:0000259" key="3">
    <source>
        <dbReference type="Pfam" id="PF08144"/>
    </source>
</evidence>
<dbReference type="SUPFAM" id="SSF48371">
    <property type="entry name" value="ARM repeat"/>
    <property type="match status" value="1"/>
</dbReference>
<dbReference type="GeneID" id="28731834"/>
<dbReference type="RefSeq" id="XP_017995756.1">
    <property type="nucleotide sequence ID" value="XM_018139954.1"/>
</dbReference>
<dbReference type="EMBL" id="LFJN01000036">
    <property type="protein sequence ID" value="KPI35793.1"/>
    <property type="molecule type" value="Genomic_DNA"/>
</dbReference>
<protein>
    <submittedName>
        <fullName evidence="4">Pumilio homology domain family member 6</fullName>
    </submittedName>
</protein>
<feature type="compositionally biased region" description="Basic and acidic residues" evidence="2">
    <location>
        <begin position="68"/>
        <end position="77"/>
    </location>
</feature>
<evidence type="ECO:0000256" key="2">
    <source>
        <dbReference type="SAM" id="MobiDB-lite"/>
    </source>
</evidence>
<dbReference type="PANTHER" id="PTHR13389">
    <property type="entry name" value="PUMILIO HOMOLOG 3"/>
    <property type="match status" value="1"/>
</dbReference>
<feature type="region of interest" description="Disordered" evidence="2">
    <location>
        <begin position="1"/>
        <end position="88"/>
    </location>
</feature>
<gene>
    <name evidence="4" type="ORF">AB675_11133</name>
</gene>